<dbReference type="EMBL" id="JOKM01000072">
    <property type="protein sequence ID" value="KGB22789.1"/>
    <property type="molecule type" value="Genomic_DNA"/>
</dbReference>
<reference evidence="1 2" key="1">
    <citation type="submission" date="2014-06" db="EMBL/GenBank/DDBJ databases">
        <title>Functional and comparative genomic analyses of the Drosophila gut microbiota identify candidate symbiosis factors.</title>
        <authorList>
            <person name="Newell P.D."/>
            <person name="Chaston J.M."/>
            <person name="Douglas A.E."/>
        </authorList>
    </citation>
    <scope>NUCLEOTIDE SEQUENCE [LARGE SCALE GENOMIC DNA]</scope>
    <source>
        <strain evidence="1 2">DmCS_006</strain>
    </source>
</reference>
<organism evidence="1 2">
    <name type="scientific">Acetobacter tropicalis</name>
    <dbReference type="NCBI Taxonomy" id="104102"/>
    <lineage>
        <taxon>Bacteria</taxon>
        <taxon>Pseudomonadati</taxon>
        <taxon>Pseudomonadota</taxon>
        <taxon>Alphaproteobacteria</taxon>
        <taxon>Acetobacterales</taxon>
        <taxon>Acetobacteraceae</taxon>
        <taxon>Acetobacter</taxon>
    </lineage>
</organism>
<accession>A0A094YQB4</accession>
<keyword evidence="2" id="KW-1185">Reference proteome</keyword>
<sequence length="42" mass="4700">MGFYGKQIKTTEKTAENCGLQSIVLELFKGGKIPILKNQTRD</sequence>
<evidence type="ECO:0000313" key="2">
    <source>
        <dbReference type="Proteomes" id="UP000029448"/>
    </source>
</evidence>
<protein>
    <submittedName>
        <fullName evidence="1">Uncharacterized protein</fullName>
    </submittedName>
</protein>
<dbReference type="Proteomes" id="UP000029448">
    <property type="component" value="Unassembled WGS sequence"/>
</dbReference>
<comment type="caution">
    <text evidence="1">The sequence shown here is derived from an EMBL/GenBank/DDBJ whole genome shotgun (WGS) entry which is preliminary data.</text>
</comment>
<proteinExistence type="predicted"/>
<dbReference type="AlphaFoldDB" id="A0A094YQB4"/>
<dbReference type="STRING" id="104102.AtDm6_2024"/>
<gene>
    <name evidence="1" type="ORF">AtDm6_2024</name>
</gene>
<evidence type="ECO:0000313" key="1">
    <source>
        <dbReference type="EMBL" id="KGB22789.1"/>
    </source>
</evidence>
<name>A0A094YQB4_9PROT</name>